<keyword evidence="3 8" id="KW-0547">Nucleotide-binding</keyword>
<organism evidence="9 10">
    <name type="scientific">Furfurilactobacillus curtus</name>
    <dbReference type="NCBI Taxonomy" id="1746200"/>
    <lineage>
        <taxon>Bacteria</taxon>
        <taxon>Bacillati</taxon>
        <taxon>Bacillota</taxon>
        <taxon>Bacilli</taxon>
        <taxon>Lactobacillales</taxon>
        <taxon>Lactobacillaceae</taxon>
        <taxon>Furfurilactobacillus</taxon>
    </lineage>
</organism>
<comment type="caution">
    <text evidence="9">The sequence shown here is derived from an EMBL/GenBank/DDBJ whole genome shotgun (WGS) entry which is preliminary data.</text>
</comment>
<keyword evidence="2 8" id="KW-0436">Ligase</keyword>
<keyword evidence="8" id="KW-0963">Cytoplasm</keyword>
<dbReference type="PRINTS" id="PR01045">
    <property type="entry name" value="TRNASYNTHGB"/>
</dbReference>
<dbReference type="EMBL" id="BQXO01000001">
    <property type="protein sequence ID" value="GKT05099.1"/>
    <property type="molecule type" value="Genomic_DNA"/>
</dbReference>
<dbReference type="Pfam" id="PF02092">
    <property type="entry name" value="tRNA_synt_2f"/>
    <property type="match status" value="1"/>
</dbReference>
<evidence type="ECO:0000256" key="7">
    <source>
        <dbReference type="ARBA" id="ARBA00047937"/>
    </source>
</evidence>
<dbReference type="InterPro" id="IPR006194">
    <property type="entry name" value="Gly-tRNA-synth_heterodimer"/>
</dbReference>
<evidence type="ECO:0000256" key="6">
    <source>
        <dbReference type="ARBA" id="ARBA00023146"/>
    </source>
</evidence>
<evidence type="ECO:0000313" key="10">
    <source>
        <dbReference type="Proteomes" id="UP001628078"/>
    </source>
</evidence>
<proteinExistence type="inferred from homology"/>
<dbReference type="NCBIfam" id="TIGR00211">
    <property type="entry name" value="glyS"/>
    <property type="match status" value="1"/>
</dbReference>
<keyword evidence="4 8" id="KW-0067">ATP-binding</keyword>
<dbReference type="SUPFAM" id="SSF109604">
    <property type="entry name" value="HD-domain/PDEase-like"/>
    <property type="match status" value="1"/>
</dbReference>
<evidence type="ECO:0000256" key="4">
    <source>
        <dbReference type="ARBA" id="ARBA00022840"/>
    </source>
</evidence>
<gene>
    <name evidence="8 9" type="primary">glyS</name>
    <name evidence="9" type="ORF">JCM31185_03880</name>
</gene>
<evidence type="ECO:0000256" key="5">
    <source>
        <dbReference type="ARBA" id="ARBA00022917"/>
    </source>
</evidence>
<evidence type="ECO:0000256" key="2">
    <source>
        <dbReference type="ARBA" id="ARBA00022598"/>
    </source>
</evidence>
<sequence length="697" mass="78756">MMTHDFLLEIGLEEIPAHVVTPSINQLVERTTAFLTEQRMTFTEITPFSTPRRLAVLVSGLADQQPDIDEEVKGPAKKIAQDDDGQWTKAAQGFVRGQGATTDDITFKSIKGEDYVFVTKHESGAPVAEVLAGMKDVITAMTFPTMMKWGHSHKFQYVRPIRWLVALLDEQVLPFDLLNLTTGRTTQGHRFLGHEVELTQATDYENALADVFVIADAAKRKQQIREQIQQLAMTHEWTVAVDENLLEEVNNLVEWPTAFAGQFAEKYLTIPDEVLITSMRDHQRFFHVQSQSGQLLPNFVSVRNGNTNYLDNVIAGNEKVLTARLEDAMFFYQEDQKHEIDFYVQKLAGVSFHDKIGSMTEHMKRVGIMAQLIGRRVGLTETELADLQRASDIYKFDLVTGMVGEFAELQGVMGEKYALLFGERPAVAQAIREHYEPVSAEGQLPQSNVGAVLAIADKFDSIMTFFAAQMIPNGSNDPYALRRQAFGIVRILHDRGWHVPLVKMSREFEAALTQQHAQLSPELMANLADGRTKIQQFMQDRVRQWFSNRNIRHDIVEAATNADTSDVETMMDDAAVLLNHLQDGDFKDVVEALNRVTRLAQSVIKQTDFPVDPSLFENDAEQHLYDAVNDISGHFDQQSREDNYQSLAQLRPLINAYFEATMVMVDDAAVRQNRLNQLARLTKLTLQLGDLNQLVVK</sequence>
<comment type="subunit">
    <text evidence="8">Tetramer of two alpha and two beta subunits.</text>
</comment>
<accession>A0ABQ5JP71</accession>
<dbReference type="PROSITE" id="PS50861">
    <property type="entry name" value="AA_TRNA_LIGASE_II_GLYAB"/>
    <property type="match status" value="1"/>
</dbReference>
<keyword evidence="5 8" id="KW-0648">Protein biosynthesis</keyword>
<evidence type="ECO:0000256" key="8">
    <source>
        <dbReference type="HAMAP-Rule" id="MF_00255"/>
    </source>
</evidence>
<keyword evidence="10" id="KW-1185">Reference proteome</keyword>
<dbReference type="InterPro" id="IPR015944">
    <property type="entry name" value="Gly-tRNA-synth_bsu"/>
</dbReference>
<dbReference type="EC" id="6.1.1.14" evidence="8"/>
<dbReference type="Proteomes" id="UP001628078">
    <property type="component" value="Unassembled WGS sequence"/>
</dbReference>
<dbReference type="HAMAP" id="MF_00255">
    <property type="entry name" value="Gly_tRNA_synth_beta"/>
    <property type="match status" value="1"/>
</dbReference>
<reference evidence="9 10" key="1">
    <citation type="submission" date="2022-03" db="EMBL/GenBank/DDBJ databases">
        <title>Draft genome sequence of Furfurilactobacillus curtus JCM 31185.</title>
        <authorList>
            <person name="Suzuki S."/>
            <person name="Endo A."/>
            <person name="Kajikawa A."/>
        </authorList>
    </citation>
    <scope>NUCLEOTIDE SEQUENCE [LARGE SCALE GENOMIC DNA]</scope>
    <source>
        <strain evidence="9 10">JCM 31185</strain>
    </source>
</reference>
<dbReference type="PANTHER" id="PTHR30075:SF2">
    <property type="entry name" value="GLYCINE--TRNA LIGASE, CHLOROPLASTIC_MITOCHONDRIAL 2"/>
    <property type="match status" value="1"/>
</dbReference>
<comment type="catalytic activity">
    <reaction evidence="7 8">
        <text>tRNA(Gly) + glycine + ATP = glycyl-tRNA(Gly) + AMP + diphosphate</text>
        <dbReference type="Rhea" id="RHEA:16013"/>
        <dbReference type="Rhea" id="RHEA-COMP:9664"/>
        <dbReference type="Rhea" id="RHEA-COMP:9683"/>
        <dbReference type="ChEBI" id="CHEBI:30616"/>
        <dbReference type="ChEBI" id="CHEBI:33019"/>
        <dbReference type="ChEBI" id="CHEBI:57305"/>
        <dbReference type="ChEBI" id="CHEBI:78442"/>
        <dbReference type="ChEBI" id="CHEBI:78522"/>
        <dbReference type="ChEBI" id="CHEBI:456215"/>
        <dbReference type="EC" id="6.1.1.14"/>
    </reaction>
</comment>
<dbReference type="GO" id="GO:0016874">
    <property type="term" value="F:ligase activity"/>
    <property type="evidence" value="ECO:0007669"/>
    <property type="project" value="UniProtKB-KW"/>
</dbReference>
<comment type="subcellular location">
    <subcellularLocation>
        <location evidence="8">Cytoplasm</location>
    </subcellularLocation>
</comment>
<name>A0ABQ5JP71_9LACO</name>
<evidence type="ECO:0000313" key="9">
    <source>
        <dbReference type="EMBL" id="GKT05099.1"/>
    </source>
</evidence>
<evidence type="ECO:0000256" key="1">
    <source>
        <dbReference type="ARBA" id="ARBA00008226"/>
    </source>
</evidence>
<protein>
    <recommendedName>
        <fullName evidence="8">Glycine--tRNA ligase beta subunit</fullName>
        <ecNumber evidence="8">6.1.1.14</ecNumber>
    </recommendedName>
    <alternativeName>
        <fullName evidence="8">Glycyl-tRNA synthetase beta subunit</fullName>
        <shortName evidence="8">GlyRS</shortName>
    </alternativeName>
</protein>
<comment type="similarity">
    <text evidence="1 8">Belongs to the class-II aminoacyl-tRNA synthetase family.</text>
</comment>
<dbReference type="PANTHER" id="PTHR30075">
    <property type="entry name" value="GLYCYL-TRNA SYNTHETASE"/>
    <property type="match status" value="1"/>
</dbReference>
<keyword evidence="6 8" id="KW-0030">Aminoacyl-tRNA synthetase</keyword>
<evidence type="ECO:0000256" key="3">
    <source>
        <dbReference type="ARBA" id="ARBA00022741"/>
    </source>
</evidence>